<feature type="region of interest" description="Disordered" evidence="1">
    <location>
        <begin position="54"/>
        <end position="78"/>
    </location>
</feature>
<keyword evidence="3" id="KW-1185">Reference proteome</keyword>
<feature type="region of interest" description="Disordered" evidence="1">
    <location>
        <begin position="1"/>
        <end position="22"/>
    </location>
</feature>
<accession>A0ABS9XW81</accession>
<evidence type="ECO:0000256" key="1">
    <source>
        <dbReference type="SAM" id="MobiDB-lite"/>
    </source>
</evidence>
<dbReference type="RefSeq" id="WP_242713696.1">
    <property type="nucleotide sequence ID" value="NZ_JALDAX010000032.1"/>
</dbReference>
<evidence type="ECO:0000313" key="3">
    <source>
        <dbReference type="Proteomes" id="UP001165270"/>
    </source>
</evidence>
<name>A0ABS9XW81_9ACTN</name>
<dbReference type="EMBL" id="JALDAX010000032">
    <property type="protein sequence ID" value="MCI3246345.1"/>
    <property type="molecule type" value="Genomic_DNA"/>
</dbReference>
<gene>
    <name evidence="2" type="ORF">MQN93_42305</name>
</gene>
<reference evidence="2" key="1">
    <citation type="submission" date="2022-03" db="EMBL/GenBank/DDBJ databases">
        <title>Streptomyces 7R015 and 7R016 isolated from Barleria lupulina in Thailand.</title>
        <authorList>
            <person name="Kanchanasin P."/>
            <person name="Phongsopitanun W."/>
            <person name="Tanasupawat S."/>
        </authorList>
    </citation>
    <scope>NUCLEOTIDE SEQUENCE</scope>
    <source>
        <strain evidence="2">7R016</strain>
    </source>
</reference>
<organism evidence="2 3">
    <name type="scientific">Streptomyces spinosisporus</name>
    <dbReference type="NCBI Taxonomy" id="2927582"/>
    <lineage>
        <taxon>Bacteria</taxon>
        <taxon>Bacillati</taxon>
        <taxon>Actinomycetota</taxon>
        <taxon>Actinomycetes</taxon>
        <taxon>Kitasatosporales</taxon>
        <taxon>Streptomycetaceae</taxon>
        <taxon>Streptomyces</taxon>
    </lineage>
</organism>
<dbReference type="Proteomes" id="UP001165270">
    <property type="component" value="Unassembled WGS sequence"/>
</dbReference>
<evidence type="ECO:0000313" key="2">
    <source>
        <dbReference type="EMBL" id="MCI3246345.1"/>
    </source>
</evidence>
<proteinExistence type="predicted"/>
<protein>
    <submittedName>
        <fullName evidence="2">Uncharacterized protein</fullName>
    </submittedName>
</protein>
<comment type="caution">
    <text evidence="2">The sequence shown here is derived from an EMBL/GenBank/DDBJ whole genome shotgun (WGS) entry which is preliminary data.</text>
</comment>
<feature type="compositionally biased region" description="Low complexity" evidence="1">
    <location>
        <begin position="7"/>
        <end position="18"/>
    </location>
</feature>
<sequence length="78" mass="8385">MTSRITPPAAQGLPPGALDSATDGATMLDAWAETPNGRNFLAHALVQLARDGWLPRQPGDGYETIQDRTDTPEPQEMP</sequence>